<feature type="signal peptide" evidence="1">
    <location>
        <begin position="1"/>
        <end position="20"/>
    </location>
</feature>
<accession>A0A1M5TPF6</accession>
<evidence type="ECO:0000313" key="3">
    <source>
        <dbReference type="Proteomes" id="UP000184522"/>
    </source>
</evidence>
<dbReference type="OrthoDB" id="9813075at2"/>
<protein>
    <recommendedName>
        <fullName evidence="4">Peptidase M1 membrane alanine aminopeptidase domain-containing protein</fullName>
    </recommendedName>
</protein>
<feature type="chain" id="PRO_5012138373" description="Peptidase M1 membrane alanine aminopeptidase domain-containing protein" evidence="1">
    <location>
        <begin position="21"/>
        <end position="945"/>
    </location>
</feature>
<dbReference type="RefSeq" id="WP_083573371.1">
    <property type="nucleotide sequence ID" value="NZ_FQWS01000002.1"/>
</dbReference>
<dbReference type="STRING" id="1089305.SAMN05444148_2231"/>
<dbReference type="EMBL" id="FQWS01000002">
    <property type="protein sequence ID" value="SHH52579.1"/>
    <property type="molecule type" value="Genomic_DNA"/>
</dbReference>
<evidence type="ECO:0000256" key="1">
    <source>
        <dbReference type="SAM" id="SignalP"/>
    </source>
</evidence>
<dbReference type="Proteomes" id="UP000184522">
    <property type="component" value="Unassembled WGS sequence"/>
</dbReference>
<organism evidence="2 3">
    <name type="scientific">Winogradskyella jejuensis</name>
    <dbReference type="NCBI Taxonomy" id="1089305"/>
    <lineage>
        <taxon>Bacteria</taxon>
        <taxon>Pseudomonadati</taxon>
        <taxon>Bacteroidota</taxon>
        <taxon>Flavobacteriia</taxon>
        <taxon>Flavobacteriales</taxon>
        <taxon>Flavobacteriaceae</taxon>
        <taxon>Winogradskyella</taxon>
    </lineage>
</organism>
<gene>
    <name evidence="2" type="ORF">SAMN05444148_2231</name>
</gene>
<name>A0A1M5TPF6_9FLAO</name>
<sequence>MIKLKIISFLLCVFSAVGYSQNKISVEGNVNPEERTINIKQTIVYQNASNDTLREVFLSDWNNSYATKSTALAKRFEEEFSTKFHLAKDRQRGFTTISKITDSKGNTLSNNHLENQIDVLKVTLANPLLPNESYSIELNYVIKLPDASFTDYGYTNSGNLELKYWYLTPAVYDGNWQYYSNKNLDDLYIPKSDVSIKLTFPKEFYLTSELNTVEEIESDLKTVTLKGNDRVDTYLSLNKLKAFNQVTTDDFTLVSDIVEKGLSPQDKAIITDRVTKFLTDNLGEYPHERLLVSQIDYNKNPLYGLNQLPSFLRPFKSGFQYELKLLKTALNKYIYNTHLVNPRKDHWLNDGLIIYFLMKYVEDYYPDSKLLGTLAKVWGIRSFHIADLDYNAKYFLYSMEVARKNNDQAITTSKDSLTKFNANIAGRYKTGVGFNYLDEYAIDMDFRSLAKDYLERRKLTKVNTSAFETFLKSKTEKDIDWFFTDYINTRKKIDFKLTKVSATEDSIQLTIKNKRDNSMPISLFSLKNDSVVNKIWIDSVGTSKTLKIPNYDTERLVLDYDNVVPEFNQRDNYKSTNGSSFWSKPLQFRLFKDVEDPYYNQVFLMPLAEFKNIYDGFTLGAKVYNKTILRKRLNYRFSPQYAFNSKSITGSGNIFYTHNLEDTNLFNVSYGIDASYQSFAQDAFFRRIRPSVTFGFRDKDDLRSDKRHTIRLRYVDIARTIGPDAILEELETEPDYSVLNLRYVHSSPGIINFSRFFADFQVASNFSKIALNYEFRKLTKKNRNYNLRLFAGTFLKNNTDPSSNFFSFALDRPTDYLFDFNYLGRSEASGIFSQQIIIAEGGFKSQLDTAFANQWMATANFSTSIWRYIQLYGDAGFVKNKFSSAKFVYDSGIRLNLVEDYFEIFLPLYSNNGWEIAQPGYDQKIRFMFTVDPQVLLGLFRRKWY</sequence>
<keyword evidence="3" id="KW-1185">Reference proteome</keyword>
<reference evidence="3" key="1">
    <citation type="submission" date="2016-11" db="EMBL/GenBank/DDBJ databases">
        <authorList>
            <person name="Varghese N."/>
            <person name="Submissions S."/>
        </authorList>
    </citation>
    <scope>NUCLEOTIDE SEQUENCE [LARGE SCALE GENOMIC DNA]</scope>
    <source>
        <strain evidence="3">DSM 25330</strain>
    </source>
</reference>
<dbReference type="InterPro" id="IPR027268">
    <property type="entry name" value="Peptidase_M4/M1_CTD_sf"/>
</dbReference>
<evidence type="ECO:0000313" key="2">
    <source>
        <dbReference type="EMBL" id="SHH52579.1"/>
    </source>
</evidence>
<evidence type="ECO:0008006" key="4">
    <source>
        <dbReference type="Google" id="ProtNLM"/>
    </source>
</evidence>
<keyword evidence="1" id="KW-0732">Signal</keyword>
<proteinExistence type="predicted"/>
<dbReference type="Gene3D" id="1.10.390.10">
    <property type="entry name" value="Neutral Protease Domain 2"/>
    <property type="match status" value="1"/>
</dbReference>
<dbReference type="AlphaFoldDB" id="A0A1M5TPF6"/>